<reference evidence="2" key="1">
    <citation type="journal article" date="2017" name="Plant J.">
        <title>The pomegranate (Punica granatum L.) genome and the genomics of punicalagin biosynthesis.</title>
        <authorList>
            <person name="Qin G."/>
            <person name="Xu C."/>
            <person name="Ming R."/>
            <person name="Tang H."/>
            <person name="Guyot R."/>
            <person name="Kramer E.M."/>
            <person name="Hu Y."/>
            <person name="Yi X."/>
            <person name="Qi Y."/>
            <person name="Xu X."/>
            <person name="Gao Z."/>
            <person name="Pan H."/>
            <person name="Jian J."/>
            <person name="Tian Y."/>
            <person name="Yue Z."/>
            <person name="Xu Y."/>
        </authorList>
    </citation>
    <scope>NUCLEOTIDE SEQUENCE [LARGE SCALE GENOMIC DNA]</scope>
    <source>
        <strain evidence="2">cv. Dabenzi</strain>
    </source>
</reference>
<proteinExistence type="predicted"/>
<evidence type="ECO:0000313" key="1">
    <source>
        <dbReference type="EMBL" id="OWM87834.1"/>
    </source>
</evidence>
<evidence type="ECO:0000313" key="2">
    <source>
        <dbReference type="Proteomes" id="UP000197138"/>
    </source>
</evidence>
<dbReference type="EMBL" id="MTKT01000805">
    <property type="protein sequence ID" value="OWM87834.1"/>
    <property type="molecule type" value="Genomic_DNA"/>
</dbReference>
<dbReference type="Proteomes" id="UP000197138">
    <property type="component" value="Unassembled WGS sequence"/>
</dbReference>
<accession>A0A218XSC5</accession>
<sequence>MVKRDHDLSVRSSSELRLRGLDRLSVLMETLIVGDLGFWASSLLPKDFWKGVSTERLTSVTGGLFSEEEVMVFVNSRLGGKSNCLTLDCSGRQNGSLSSTLKLNTLRGNTIRWRTSYQGRNKH</sequence>
<protein>
    <submittedName>
        <fullName evidence="1">Uncharacterized protein</fullName>
    </submittedName>
</protein>
<comment type="caution">
    <text evidence="1">The sequence shown here is derived from an EMBL/GenBank/DDBJ whole genome shotgun (WGS) entry which is preliminary data.</text>
</comment>
<dbReference type="AlphaFoldDB" id="A0A218XSC5"/>
<organism evidence="1 2">
    <name type="scientific">Punica granatum</name>
    <name type="common">Pomegranate</name>
    <dbReference type="NCBI Taxonomy" id="22663"/>
    <lineage>
        <taxon>Eukaryota</taxon>
        <taxon>Viridiplantae</taxon>
        <taxon>Streptophyta</taxon>
        <taxon>Embryophyta</taxon>
        <taxon>Tracheophyta</taxon>
        <taxon>Spermatophyta</taxon>
        <taxon>Magnoliopsida</taxon>
        <taxon>eudicotyledons</taxon>
        <taxon>Gunneridae</taxon>
        <taxon>Pentapetalae</taxon>
        <taxon>rosids</taxon>
        <taxon>malvids</taxon>
        <taxon>Myrtales</taxon>
        <taxon>Lythraceae</taxon>
        <taxon>Punica</taxon>
    </lineage>
</organism>
<gene>
    <name evidence="1" type="ORF">CDL15_Pgr019418</name>
</gene>
<name>A0A218XSC5_PUNGR</name>